<dbReference type="Proteomes" id="UP000195402">
    <property type="component" value="Unassembled WGS sequence"/>
</dbReference>
<keyword evidence="4" id="KW-0862">Zinc</keyword>
<feature type="compositionally biased region" description="Basic and acidic residues" evidence="6">
    <location>
        <begin position="722"/>
        <end position="753"/>
    </location>
</feature>
<dbReference type="GO" id="GO:0008270">
    <property type="term" value="F:zinc ion binding"/>
    <property type="evidence" value="ECO:0007669"/>
    <property type="project" value="UniProtKB-KW"/>
</dbReference>
<dbReference type="Pfam" id="PF08783">
    <property type="entry name" value="DWNN"/>
    <property type="match status" value="1"/>
</dbReference>
<evidence type="ECO:0000256" key="5">
    <source>
        <dbReference type="ARBA" id="ARBA00023242"/>
    </source>
</evidence>
<feature type="region of interest" description="Disordered" evidence="6">
    <location>
        <begin position="586"/>
        <end position="607"/>
    </location>
</feature>
<dbReference type="InterPro" id="IPR025829">
    <property type="entry name" value="Zn_knuckle_CX2CX3GHX4C"/>
</dbReference>
<feature type="compositionally biased region" description="Low complexity" evidence="6">
    <location>
        <begin position="371"/>
        <end position="380"/>
    </location>
</feature>
<organism evidence="8 9">
    <name type="scientific">Macleaya cordata</name>
    <name type="common">Five-seeded plume-poppy</name>
    <name type="synonym">Bocconia cordata</name>
    <dbReference type="NCBI Taxonomy" id="56857"/>
    <lineage>
        <taxon>Eukaryota</taxon>
        <taxon>Viridiplantae</taxon>
        <taxon>Streptophyta</taxon>
        <taxon>Embryophyta</taxon>
        <taxon>Tracheophyta</taxon>
        <taxon>Spermatophyta</taxon>
        <taxon>Magnoliopsida</taxon>
        <taxon>Ranunculales</taxon>
        <taxon>Papaveraceae</taxon>
        <taxon>Papaveroideae</taxon>
        <taxon>Macleaya</taxon>
    </lineage>
</organism>
<dbReference type="GO" id="GO:0006397">
    <property type="term" value="P:mRNA processing"/>
    <property type="evidence" value="ECO:0007669"/>
    <property type="project" value="InterPro"/>
</dbReference>
<dbReference type="GO" id="GO:0005634">
    <property type="term" value="C:nucleus"/>
    <property type="evidence" value="ECO:0007669"/>
    <property type="project" value="UniProtKB-SubCell"/>
</dbReference>
<dbReference type="FunCoup" id="A0A200QVK5">
    <property type="interactions" value="1420"/>
</dbReference>
<dbReference type="CDD" id="cd16620">
    <property type="entry name" value="vRING-HC-C4C4_RBBP6"/>
    <property type="match status" value="1"/>
</dbReference>
<dbReference type="Gene3D" id="3.30.40.10">
    <property type="entry name" value="Zinc/RING finger domain, C3HC4 (zinc finger)"/>
    <property type="match status" value="1"/>
</dbReference>
<evidence type="ECO:0000256" key="4">
    <source>
        <dbReference type="ARBA" id="ARBA00022833"/>
    </source>
</evidence>
<feature type="domain" description="DWNN" evidence="7">
    <location>
        <begin position="3"/>
        <end position="76"/>
    </location>
</feature>
<evidence type="ECO:0000256" key="2">
    <source>
        <dbReference type="ARBA" id="ARBA00022723"/>
    </source>
</evidence>
<dbReference type="GO" id="GO:0016567">
    <property type="term" value="P:protein ubiquitination"/>
    <property type="evidence" value="ECO:0007669"/>
    <property type="project" value="InterPro"/>
</dbReference>
<feature type="region of interest" description="Disordered" evidence="6">
    <location>
        <begin position="371"/>
        <end position="423"/>
    </location>
</feature>
<dbReference type="STRING" id="56857.A0A200QVK5"/>
<dbReference type="PROSITE" id="PS51282">
    <property type="entry name" value="DWNN"/>
    <property type="match status" value="1"/>
</dbReference>
<dbReference type="PANTHER" id="PTHR15439:SF0">
    <property type="entry name" value="CELL DIVISION CYCLE AND APOPTOSIS REGULATOR PROTEIN 1-RELATED"/>
    <property type="match status" value="1"/>
</dbReference>
<keyword evidence="2" id="KW-0479">Metal-binding</keyword>
<protein>
    <submittedName>
        <fullName evidence="8">DWNN domain</fullName>
    </submittedName>
</protein>
<dbReference type="EMBL" id="MVGT01001043">
    <property type="protein sequence ID" value="OVA14450.1"/>
    <property type="molecule type" value="Genomic_DNA"/>
</dbReference>
<dbReference type="Pfam" id="PF13696">
    <property type="entry name" value="zf-CCHC_2"/>
    <property type="match status" value="1"/>
</dbReference>
<comment type="caution">
    <text evidence="8">The sequence shown here is derived from an EMBL/GenBank/DDBJ whole genome shotgun (WGS) entry which is preliminary data.</text>
</comment>
<feature type="compositionally biased region" description="Low complexity" evidence="6">
    <location>
        <begin position="627"/>
        <end position="638"/>
    </location>
</feature>
<feature type="region of interest" description="Disordered" evidence="6">
    <location>
        <begin position="627"/>
        <end position="753"/>
    </location>
</feature>
<reference evidence="8 9" key="1">
    <citation type="journal article" date="2017" name="Mol. Plant">
        <title>The Genome of Medicinal Plant Macleaya cordata Provides New Insights into Benzylisoquinoline Alkaloids Metabolism.</title>
        <authorList>
            <person name="Liu X."/>
            <person name="Liu Y."/>
            <person name="Huang P."/>
            <person name="Ma Y."/>
            <person name="Qing Z."/>
            <person name="Tang Q."/>
            <person name="Cao H."/>
            <person name="Cheng P."/>
            <person name="Zheng Y."/>
            <person name="Yuan Z."/>
            <person name="Zhou Y."/>
            <person name="Liu J."/>
            <person name="Tang Z."/>
            <person name="Zhuo Y."/>
            <person name="Zhang Y."/>
            <person name="Yu L."/>
            <person name="Huang J."/>
            <person name="Yang P."/>
            <person name="Peng Q."/>
            <person name="Zhang J."/>
            <person name="Jiang W."/>
            <person name="Zhang Z."/>
            <person name="Lin K."/>
            <person name="Ro D.K."/>
            <person name="Chen X."/>
            <person name="Xiong X."/>
            <person name="Shang Y."/>
            <person name="Huang S."/>
            <person name="Zeng J."/>
        </authorList>
    </citation>
    <scope>NUCLEOTIDE SEQUENCE [LARGE SCALE GENOMIC DNA]</scope>
    <source>
        <strain evidence="9">cv. BLH2017</strain>
        <tissue evidence="8">Root</tissue>
    </source>
</reference>
<evidence type="ECO:0000259" key="7">
    <source>
        <dbReference type="PROSITE" id="PS51282"/>
    </source>
</evidence>
<evidence type="ECO:0000313" key="8">
    <source>
        <dbReference type="EMBL" id="OVA14450.1"/>
    </source>
</evidence>
<dbReference type="SMART" id="SM01180">
    <property type="entry name" value="DWNN"/>
    <property type="match status" value="1"/>
</dbReference>
<dbReference type="InterPro" id="IPR014891">
    <property type="entry name" value="DWNN_domain"/>
</dbReference>
<keyword evidence="3" id="KW-0863">Zinc-finger</keyword>
<dbReference type="SUPFAM" id="SSF57850">
    <property type="entry name" value="RING/U-box"/>
    <property type="match status" value="1"/>
</dbReference>
<evidence type="ECO:0000256" key="6">
    <source>
        <dbReference type="SAM" id="MobiDB-lite"/>
    </source>
</evidence>
<feature type="region of interest" description="Disordered" evidence="6">
    <location>
        <begin position="178"/>
        <end position="201"/>
    </location>
</feature>
<dbReference type="AlphaFoldDB" id="A0A200QVK5"/>
<sequence length="753" mass="84164">MAVYYKFKSAKDYVSIPIVGHFISVLNLKEQIFESKQLGKGTDFDLILTNAQTNEEYQDEAMMIPKNTSVLVRRVPGRPRLPIVIERKEEKVEDAQPAKSNSPAVDSSFMRYSEEIECNELANDLYDIPKVLRVQSSVPFQDGPFLNKADEDSKIKAHLLNKADEDSKIKALNDTPALDWHGQSQEGFGTGRSFGRVMGGRPVGGRGFGRGGLEWKTPPEGYICHRCKVPGHLIQHCPTNGDPSYDVKRMKPPTGIPKSMLMPTPDGSYGLPSGTVAILMPNEAAFEKEIVGLPCRRPVIDIPPELCCPLCKEVMRDAVLTSKCCFQSFCDKCIRGNIISKSMCICGATNMLADDLVPNKTVRDTINSILETNNSSSENTRSMLKSHDTESARSSLPKVPSPTLSATSTREKMPSPRMDGAPAAKEMVNEGKPVDALQSFEKGSTEKTANISEAKIESMNLKKQGNAPSVQEEVQQKLSACEPGKKTKKKKIRLPVNAGDQLWGTSQDIAAENYMMPFGSSAYNPYWGGMQPRMDGYNMAPYNGYMGYPIGGMLPQGPFGGQGYLLPGVPSQRVFSEFGMGLNPVPPHVMSREEPKARQADLSRKREIERRETREYFKGQDFYREVSSSGDVSSMKSKLVQRPTVHPSVSVDYQQHHHNHRSERTSSGAQRRSRVVSNHDESSDDDERNFKRQRNWYESSSSSLVGELEKKEGLLQSNRRSSSRDDHKDLTGRHYEERDYERPKWEREQIVLG</sequence>
<gene>
    <name evidence="8" type="ORF">BVC80_1365g6</name>
</gene>
<dbReference type="Gene3D" id="4.10.60.10">
    <property type="entry name" value="Zinc finger, CCHC-type"/>
    <property type="match status" value="1"/>
</dbReference>
<feature type="compositionally biased region" description="Basic and acidic residues" evidence="6">
    <location>
        <begin position="590"/>
        <end position="607"/>
    </location>
</feature>
<dbReference type="OMA" id="KSMLMPT"/>
<dbReference type="OrthoDB" id="106784at2759"/>
<dbReference type="GO" id="GO:0006511">
    <property type="term" value="P:ubiquitin-dependent protein catabolic process"/>
    <property type="evidence" value="ECO:0007669"/>
    <property type="project" value="TreeGrafter"/>
</dbReference>
<dbReference type="Gene3D" id="3.10.20.90">
    <property type="entry name" value="Phosphatidylinositol 3-kinase Catalytic Subunit, Chain A, domain 1"/>
    <property type="match status" value="1"/>
</dbReference>
<proteinExistence type="predicted"/>
<dbReference type="InterPro" id="IPR013083">
    <property type="entry name" value="Znf_RING/FYVE/PHD"/>
</dbReference>
<dbReference type="InterPro" id="IPR033489">
    <property type="entry name" value="RBBP6"/>
</dbReference>
<dbReference type="InParanoid" id="A0A200QVK5"/>
<evidence type="ECO:0000256" key="3">
    <source>
        <dbReference type="ARBA" id="ARBA00022771"/>
    </source>
</evidence>
<comment type="subcellular location">
    <subcellularLocation>
        <location evidence="1">Nucleus</location>
    </subcellularLocation>
</comment>
<dbReference type="PANTHER" id="PTHR15439">
    <property type="entry name" value="RETINOBLASTOMA-BINDING PROTEIN 6"/>
    <property type="match status" value="1"/>
</dbReference>
<feature type="compositionally biased region" description="Gly residues" evidence="6">
    <location>
        <begin position="188"/>
        <end position="201"/>
    </location>
</feature>
<accession>A0A200QVK5</accession>
<keyword evidence="5" id="KW-0539">Nucleus</keyword>
<evidence type="ECO:0000313" key="9">
    <source>
        <dbReference type="Proteomes" id="UP000195402"/>
    </source>
</evidence>
<name>A0A200QVK5_MACCD</name>
<dbReference type="GO" id="GO:0061630">
    <property type="term" value="F:ubiquitin protein ligase activity"/>
    <property type="evidence" value="ECO:0007669"/>
    <property type="project" value="InterPro"/>
</dbReference>
<evidence type="ECO:0000256" key="1">
    <source>
        <dbReference type="ARBA" id="ARBA00004123"/>
    </source>
</evidence>
<keyword evidence="9" id="KW-1185">Reference proteome</keyword>